<dbReference type="EMBL" id="JBHTBY010000006">
    <property type="protein sequence ID" value="MFC7321125.1"/>
    <property type="molecule type" value="Genomic_DNA"/>
</dbReference>
<dbReference type="InterPro" id="IPR014227">
    <property type="entry name" value="YtvI-like"/>
</dbReference>
<evidence type="ECO:0000256" key="2">
    <source>
        <dbReference type="ARBA" id="ARBA00009773"/>
    </source>
</evidence>
<sequence length="369" mass="42184">MNRFNQYQLYRLLLVLLSAALLITALYFAWKLLFPFILAWGLAWFLQPYIKLLHNKLRIPKPIAILLMVGLVTTFFISLTTLFITKIVYLLQSLSKSEFQEYSEAINVFHNQITSWLEKVIHQLDVWIGSINPAWGDMLYEYLNDLKDHAIEAGTAILYSILQFFSGGVASLPIFLMALGFIFVATFFISKDWETISLYFHTNFSSDVRSPIMSISSNFKETIKQLCKAQFTLMSITVVIMFFGLLIFRVPHPLALSLIAGAVDLVPYIGTGVIFVPWILYTFFTNDFTLTIQLTSLYMIIIITRQIFEPKILASHFGVPPLLLLIGLFLGFQFWGGLTILFTPLIIALIKAIHTSGFSRQLWIFILGK</sequence>
<feature type="transmembrane region" description="Helical" evidence="6">
    <location>
        <begin position="65"/>
        <end position="89"/>
    </location>
</feature>
<protein>
    <submittedName>
        <fullName evidence="7">Sporulation integral membrane protein YtvI</fullName>
    </submittedName>
</protein>
<evidence type="ECO:0000256" key="3">
    <source>
        <dbReference type="ARBA" id="ARBA00022692"/>
    </source>
</evidence>
<dbReference type="PANTHER" id="PTHR21716">
    <property type="entry name" value="TRANSMEMBRANE PROTEIN"/>
    <property type="match status" value="1"/>
</dbReference>
<dbReference type="Pfam" id="PF01594">
    <property type="entry name" value="AI-2E_transport"/>
    <property type="match status" value="1"/>
</dbReference>
<feature type="transmembrane region" description="Helical" evidence="6">
    <location>
        <begin position="229"/>
        <end position="248"/>
    </location>
</feature>
<gene>
    <name evidence="7" type="primary">ytvI</name>
    <name evidence="7" type="ORF">ACFQMN_09555</name>
</gene>
<feature type="transmembrane region" description="Helical" evidence="6">
    <location>
        <begin position="288"/>
        <end position="308"/>
    </location>
</feature>
<keyword evidence="5 6" id="KW-0472">Membrane</keyword>
<feature type="transmembrane region" description="Helical" evidence="6">
    <location>
        <begin position="12"/>
        <end position="30"/>
    </location>
</feature>
<evidence type="ECO:0000256" key="1">
    <source>
        <dbReference type="ARBA" id="ARBA00004141"/>
    </source>
</evidence>
<feature type="transmembrane region" description="Helical" evidence="6">
    <location>
        <begin position="36"/>
        <end position="53"/>
    </location>
</feature>
<dbReference type="Proteomes" id="UP001596494">
    <property type="component" value="Unassembled WGS sequence"/>
</dbReference>
<comment type="similarity">
    <text evidence="2">Belongs to the autoinducer-2 exporter (AI-2E) (TC 2.A.86) family.</text>
</comment>
<accession>A0ABW2K4R1</accession>
<comment type="caution">
    <text evidence="7">The sequence shown here is derived from an EMBL/GenBank/DDBJ whole genome shotgun (WGS) entry which is preliminary data.</text>
</comment>
<evidence type="ECO:0000313" key="8">
    <source>
        <dbReference type="Proteomes" id="UP001596494"/>
    </source>
</evidence>
<feature type="transmembrane region" description="Helical" evidence="6">
    <location>
        <begin position="164"/>
        <end position="189"/>
    </location>
</feature>
<organism evidence="7 8">
    <name type="scientific">Halobacillus campisalis</name>
    <dbReference type="NCBI Taxonomy" id="435909"/>
    <lineage>
        <taxon>Bacteria</taxon>
        <taxon>Bacillati</taxon>
        <taxon>Bacillota</taxon>
        <taxon>Bacilli</taxon>
        <taxon>Bacillales</taxon>
        <taxon>Bacillaceae</taxon>
        <taxon>Halobacillus</taxon>
    </lineage>
</organism>
<proteinExistence type="inferred from homology"/>
<dbReference type="NCBIfam" id="TIGR02872">
    <property type="entry name" value="spore_ytvI"/>
    <property type="match status" value="1"/>
</dbReference>
<dbReference type="InterPro" id="IPR002549">
    <property type="entry name" value="AI-2E-like"/>
</dbReference>
<keyword evidence="4 6" id="KW-1133">Transmembrane helix</keyword>
<dbReference type="PANTHER" id="PTHR21716:SF68">
    <property type="entry name" value="TRANSPORT PROTEIN YTVI-RELATED"/>
    <property type="match status" value="1"/>
</dbReference>
<evidence type="ECO:0000256" key="4">
    <source>
        <dbReference type="ARBA" id="ARBA00022989"/>
    </source>
</evidence>
<keyword evidence="3 6" id="KW-0812">Transmembrane</keyword>
<name>A0ABW2K4R1_9BACI</name>
<dbReference type="RefSeq" id="WP_289214651.1">
    <property type="nucleotide sequence ID" value="NZ_JAPVRC010000001.1"/>
</dbReference>
<comment type="subcellular location">
    <subcellularLocation>
        <location evidence="1">Membrane</location>
        <topology evidence="1">Multi-pass membrane protein</topology>
    </subcellularLocation>
</comment>
<evidence type="ECO:0000256" key="6">
    <source>
        <dbReference type="SAM" id="Phobius"/>
    </source>
</evidence>
<keyword evidence="8" id="KW-1185">Reference proteome</keyword>
<reference evidence="8" key="1">
    <citation type="journal article" date="2019" name="Int. J. Syst. Evol. Microbiol.">
        <title>The Global Catalogue of Microorganisms (GCM) 10K type strain sequencing project: providing services to taxonomists for standard genome sequencing and annotation.</title>
        <authorList>
            <consortium name="The Broad Institute Genomics Platform"/>
            <consortium name="The Broad Institute Genome Sequencing Center for Infectious Disease"/>
            <person name="Wu L."/>
            <person name="Ma J."/>
        </authorList>
    </citation>
    <scope>NUCLEOTIDE SEQUENCE [LARGE SCALE GENOMIC DNA]</scope>
    <source>
        <strain evidence="8">CCUG 73951</strain>
    </source>
</reference>
<evidence type="ECO:0000256" key="5">
    <source>
        <dbReference type="ARBA" id="ARBA00023136"/>
    </source>
</evidence>
<evidence type="ECO:0000313" key="7">
    <source>
        <dbReference type="EMBL" id="MFC7321125.1"/>
    </source>
</evidence>
<feature type="transmembrane region" description="Helical" evidence="6">
    <location>
        <begin position="323"/>
        <end position="350"/>
    </location>
</feature>
<feature type="transmembrane region" description="Helical" evidence="6">
    <location>
        <begin position="254"/>
        <end position="281"/>
    </location>
</feature>